<dbReference type="EMBL" id="MU006221">
    <property type="protein sequence ID" value="KAF2829578.1"/>
    <property type="molecule type" value="Genomic_DNA"/>
</dbReference>
<name>A0A6A7AA04_9PLEO</name>
<sequence length="151" mass="17000">MPPYQRPPTGCATMQDAVNKLGIAQYQQIVSNPDDPRNFWFIEYDDPSAPVGGAFNSGRAWNTIPQYAEEAAKHLMWEVLGLKIDWKSFSIKIIMEFSSKHAVPFSISIAYPRRERMVGSKNLDVQIEEWRKSGALHDAAPKGLPYSDEAA</sequence>
<proteinExistence type="predicted"/>
<reference evidence="1" key="1">
    <citation type="journal article" date="2020" name="Stud. Mycol.">
        <title>101 Dothideomycetes genomes: a test case for predicting lifestyles and emergence of pathogens.</title>
        <authorList>
            <person name="Haridas S."/>
            <person name="Albert R."/>
            <person name="Binder M."/>
            <person name="Bloem J."/>
            <person name="Labutti K."/>
            <person name="Salamov A."/>
            <person name="Andreopoulos B."/>
            <person name="Baker S."/>
            <person name="Barry K."/>
            <person name="Bills G."/>
            <person name="Bluhm B."/>
            <person name="Cannon C."/>
            <person name="Castanera R."/>
            <person name="Culley D."/>
            <person name="Daum C."/>
            <person name="Ezra D."/>
            <person name="Gonzalez J."/>
            <person name="Henrissat B."/>
            <person name="Kuo A."/>
            <person name="Liang C."/>
            <person name="Lipzen A."/>
            <person name="Lutzoni F."/>
            <person name="Magnuson J."/>
            <person name="Mondo S."/>
            <person name="Nolan M."/>
            <person name="Ohm R."/>
            <person name="Pangilinan J."/>
            <person name="Park H.-J."/>
            <person name="Ramirez L."/>
            <person name="Alfaro M."/>
            <person name="Sun H."/>
            <person name="Tritt A."/>
            <person name="Yoshinaga Y."/>
            <person name="Zwiers L.-H."/>
            <person name="Turgeon B."/>
            <person name="Goodwin S."/>
            <person name="Spatafora J."/>
            <person name="Crous P."/>
            <person name="Grigoriev I."/>
        </authorList>
    </citation>
    <scope>NUCLEOTIDE SEQUENCE</scope>
    <source>
        <strain evidence="1">CBS 113818</strain>
    </source>
</reference>
<keyword evidence="2" id="KW-1185">Reference proteome</keyword>
<dbReference type="Proteomes" id="UP000799424">
    <property type="component" value="Unassembled WGS sequence"/>
</dbReference>
<gene>
    <name evidence="1" type="ORF">CC86DRAFT_454144</name>
</gene>
<evidence type="ECO:0000313" key="1">
    <source>
        <dbReference type="EMBL" id="KAF2829578.1"/>
    </source>
</evidence>
<dbReference type="AlphaFoldDB" id="A0A6A7AA04"/>
<evidence type="ECO:0000313" key="2">
    <source>
        <dbReference type="Proteomes" id="UP000799424"/>
    </source>
</evidence>
<protein>
    <submittedName>
        <fullName evidence="1">Uncharacterized protein</fullName>
    </submittedName>
</protein>
<organism evidence="1 2">
    <name type="scientific">Ophiobolus disseminans</name>
    <dbReference type="NCBI Taxonomy" id="1469910"/>
    <lineage>
        <taxon>Eukaryota</taxon>
        <taxon>Fungi</taxon>
        <taxon>Dikarya</taxon>
        <taxon>Ascomycota</taxon>
        <taxon>Pezizomycotina</taxon>
        <taxon>Dothideomycetes</taxon>
        <taxon>Pleosporomycetidae</taxon>
        <taxon>Pleosporales</taxon>
        <taxon>Pleosporineae</taxon>
        <taxon>Phaeosphaeriaceae</taxon>
        <taxon>Ophiobolus</taxon>
    </lineage>
</organism>
<accession>A0A6A7AA04</accession>